<evidence type="ECO:0000313" key="4">
    <source>
        <dbReference type="EMBL" id="KAL3760808.1"/>
    </source>
</evidence>
<reference evidence="4 5" key="1">
    <citation type="submission" date="2024-10" db="EMBL/GenBank/DDBJ databases">
        <title>Updated reference genomes for cyclostephanoid diatoms.</title>
        <authorList>
            <person name="Roberts W.R."/>
            <person name="Alverson A.J."/>
        </authorList>
    </citation>
    <scope>NUCLEOTIDE SEQUENCE [LARGE SCALE GENOMIC DNA]</scope>
    <source>
        <strain evidence="4 5">AJA232-27</strain>
    </source>
</reference>
<dbReference type="PANTHER" id="PTHR12296:SF21">
    <property type="entry name" value="DENN DOMAIN-CONTAINING PROTEIN 3"/>
    <property type="match status" value="1"/>
</dbReference>
<dbReference type="SMART" id="SM00801">
    <property type="entry name" value="dDENN"/>
    <property type="match status" value="1"/>
</dbReference>
<dbReference type="InterPro" id="IPR005113">
    <property type="entry name" value="uDENN_dom"/>
</dbReference>
<name>A0ABD3MD30_9STRA</name>
<dbReference type="GO" id="GO:0005737">
    <property type="term" value="C:cytoplasm"/>
    <property type="evidence" value="ECO:0007669"/>
    <property type="project" value="UniProtKB-ARBA"/>
</dbReference>
<feature type="compositionally biased region" description="Low complexity" evidence="2">
    <location>
        <begin position="208"/>
        <end position="217"/>
    </location>
</feature>
<dbReference type="Proteomes" id="UP001530293">
    <property type="component" value="Unassembled WGS sequence"/>
</dbReference>
<feature type="region of interest" description="Disordered" evidence="2">
    <location>
        <begin position="208"/>
        <end position="306"/>
    </location>
</feature>
<dbReference type="PROSITE" id="PS50211">
    <property type="entry name" value="DENN"/>
    <property type="match status" value="1"/>
</dbReference>
<evidence type="ECO:0000256" key="2">
    <source>
        <dbReference type="SAM" id="MobiDB-lite"/>
    </source>
</evidence>
<protein>
    <recommendedName>
        <fullName evidence="3">UDENN domain-containing protein</fullName>
    </recommendedName>
</protein>
<feature type="compositionally biased region" description="Basic and acidic residues" evidence="2">
    <location>
        <begin position="50"/>
        <end position="59"/>
    </location>
</feature>
<comment type="caution">
    <text evidence="4">The sequence shown here is derived from an EMBL/GenBank/DDBJ whole genome shotgun (WGS) entry which is preliminary data.</text>
</comment>
<dbReference type="InterPro" id="IPR043153">
    <property type="entry name" value="DENN_C"/>
</dbReference>
<dbReference type="SMART" id="SM00799">
    <property type="entry name" value="DENN"/>
    <property type="match status" value="1"/>
</dbReference>
<dbReference type="PROSITE" id="PS51375">
    <property type="entry name" value="PPR"/>
    <property type="match status" value="1"/>
</dbReference>
<dbReference type="InterPro" id="IPR001194">
    <property type="entry name" value="cDENN_dom"/>
</dbReference>
<feature type="compositionally biased region" description="Polar residues" evidence="2">
    <location>
        <begin position="246"/>
        <end position="266"/>
    </location>
</feature>
<dbReference type="PANTHER" id="PTHR12296">
    <property type="entry name" value="DENN DOMAIN-CONTAINING PROTEIN 4"/>
    <property type="match status" value="1"/>
</dbReference>
<sequence length="1466" mass="163964">MNHHIIDQGVPLEIEVVYDGDLLLEQKVEVPIITKAKLSLPKITLSRSSDGTENKERIVGKQNKSTMNGTKSNVDRKSDDESNPSSDENCPKEISRRLVEYFVVVSSVPKIRPNNEEGDKTSNRIIDGECRRKTPLHRSKSAHVATSVDVQKAHLSRYYSGGIGSGAGTTATNHQKKKSIGSAAIPGLHNLEKKLETFKLEKTLSKLKSITHSSSSKVTDESNSKHQHGDDDDSSSSEHSSSSLDITPNTTECPSFSNVDGSTFRPSNHPLMATESDDTTPSQSLQPPSEEPPRTAPLPERQNSTRGASENIRFGHEQDDGVDDFVLEPVITAKYPPVDHSDQPLNPMIPKFCHPQGSDVIVPVKEYKMPTVHHFVLTDSKGGKLYGTCLTVYEEIPVHSELEIMSGESNDLDHSRVGGQERGYVECSVNNSPTVVRKSRVEKNHRYYAPRVLCLLSTWPYLSAFRTYLTQLYKLATATNLMTAPLERYILNICAEVPAPPPGSFEVNLSILDTNIRFWAPPADQPIAYVSLPYGVLFECLEIGNVLYAWFTLACERKLLLVSSQQSLLTVCAEILCSMLFPMKWSHLYIPCLPRFLTPMLDAPMPYLIGISRENFPHAMRDISDETVIVDLDRNVITTGKHTPELPILPHRRKTKLEAALQKHAGDVYWSARGLPASEVDLANFNGDTREKKRMRNLADAVWEEKIRSIDEAFNLAHTPESMSLLYSQDQTGTGADAGQSRWDAVQEAFLRFYVSMLKDYRKFMPTLPKEQQSWRGPGSVHGGRFLAAEFVQSQPPDFQPFLEELIGTQQFDDFVTRRMYNAGQAPDVTFFDQSIDAKLNRSKLKLKKTETSFLHSANAHRNLKRIDAIQPNRANLPSRSRFDTTYDVKKGVYTYLTWPESFDGSLFGKPRPIPRIITAEFDRRAALTRMLGVELRTKGGRSTGGFNRSPEATAFVLFFITFSATIGKEWAQLELDRKSIGGNLLDQCTDSVSNASSLSGEPWNPKVNPPWMAGDNFQSLHRNFRPSQSLDPPLIEDIVYDDDVATNSCPIDCADICGDVGKAIGTPSFIGNPWSRLPARQETPIQSTMEDDTKQLAIDDDDIAKARAIAKAQIDLGFNTLRMMRRRKLPSEPITYKTLIDACSRCGISHRAQQLMEMMTQDGFALDSEVYYAFINAFSHIERQEVPPHIEESDTASEISANLSHQSESSGLSFLNTSKRESEISLKSMMRTGNKFMNGVQNAMSSTIAANRRAYKNAKRKRTNRLSMQKLTKKESLKVTSAISIHLQMSHCILEDLYPGIQIDADSDTCPKCSRVLVQDDVIVGWKPCQVNDFTTICPSCKHRFVPKFSVSCDLESFEGSQGVGSTLYCDYLSPWVLLREIRSLVAPSTSLVGGKAAQVLGVGNDDCYPIDVLLDPKFREGTKNATLFWNMIVLFIRFKIPYTYLLQGSYEHQPLIMPTMTDTT</sequence>
<dbReference type="Pfam" id="PF03456">
    <property type="entry name" value="uDENN"/>
    <property type="match status" value="1"/>
</dbReference>
<dbReference type="InterPro" id="IPR005112">
    <property type="entry name" value="dDENN_dom"/>
</dbReference>
<evidence type="ECO:0000313" key="5">
    <source>
        <dbReference type="Proteomes" id="UP001530293"/>
    </source>
</evidence>
<dbReference type="InterPro" id="IPR002885">
    <property type="entry name" value="PPR_rpt"/>
</dbReference>
<proteinExistence type="predicted"/>
<feature type="compositionally biased region" description="Basic and acidic residues" evidence="2">
    <location>
        <begin position="218"/>
        <end position="229"/>
    </location>
</feature>
<dbReference type="Gene3D" id="1.25.40.10">
    <property type="entry name" value="Tetratricopeptide repeat domain"/>
    <property type="match status" value="1"/>
</dbReference>
<feature type="repeat" description="PPR" evidence="1">
    <location>
        <begin position="1133"/>
        <end position="1167"/>
    </location>
</feature>
<feature type="region of interest" description="Disordered" evidence="2">
    <location>
        <begin position="46"/>
        <end position="91"/>
    </location>
</feature>
<keyword evidence="5" id="KW-1185">Reference proteome</keyword>
<dbReference type="EMBL" id="JALLBG020000171">
    <property type="protein sequence ID" value="KAL3760808.1"/>
    <property type="molecule type" value="Genomic_DNA"/>
</dbReference>
<dbReference type="Gene3D" id="3.40.50.11500">
    <property type="match status" value="1"/>
</dbReference>
<dbReference type="Pfam" id="PF02141">
    <property type="entry name" value="DENN"/>
    <property type="match status" value="1"/>
</dbReference>
<organism evidence="4 5">
    <name type="scientific">Discostella pseudostelligera</name>
    <dbReference type="NCBI Taxonomy" id="259834"/>
    <lineage>
        <taxon>Eukaryota</taxon>
        <taxon>Sar</taxon>
        <taxon>Stramenopiles</taxon>
        <taxon>Ochrophyta</taxon>
        <taxon>Bacillariophyta</taxon>
        <taxon>Coscinodiscophyceae</taxon>
        <taxon>Thalassiosirophycidae</taxon>
        <taxon>Stephanodiscales</taxon>
        <taxon>Stephanodiscaceae</taxon>
        <taxon>Discostella</taxon>
    </lineage>
</organism>
<dbReference type="InterPro" id="IPR011990">
    <property type="entry name" value="TPR-like_helical_dom_sf"/>
</dbReference>
<evidence type="ECO:0000259" key="3">
    <source>
        <dbReference type="PROSITE" id="PS50211"/>
    </source>
</evidence>
<evidence type="ECO:0000256" key="1">
    <source>
        <dbReference type="PROSITE-ProRule" id="PRU00708"/>
    </source>
</evidence>
<dbReference type="Pfam" id="PF03455">
    <property type="entry name" value="dDENN"/>
    <property type="match status" value="1"/>
</dbReference>
<gene>
    <name evidence="4" type="ORF">ACHAWU_007874</name>
</gene>
<dbReference type="InterPro" id="IPR037516">
    <property type="entry name" value="Tripartite_DENN"/>
</dbReference>
<feature type="domain" description="UDENN" evidence="3">
    <location>
        <begin position="308"/>
        <end position="826"/>
    </location>
</feature>
<dbReference type="SMART" id="SM00800">
    <property type="entry name" value="uDENN"/>
    <property type="match status" value="1"/>
</dbReference>
<feature type="compositionally biased region" description="Polar residues" evidence="2">
    <location>
        <begin position="62"/>
        <end position="72"/>
    </location>
</feature>
<dbReference type="Gene3D" id="3.30.450.200">
    <property type="match status" value="1"/>
</dbReference>
<accession>A0ABD3MD30</accession>
<dbReference type="InterPro" id="IPR051696">
    <property type="entry name" value="DENN_Domain_GEFs"/>
</dbReference>